<evidence type="ECO:0000256" key="1">
    <source>
        <dbReference type="SAM" id="MobiDB-lite"/>
    </source>
</evidence>
<evidence type="ECO:0000313" key="4">
    <source>
        <dbReference type="Proteomes" id="UP000198757"/>
    </source>
</evidence>
<keyword evidence="4" id="KW-1185">Reference proteome</keyword>
<dbReference type="Pfam" id="PF13620">
    <property type="entry name" value="CarboxypepD_reg"/>
    <property type="match status" value="1"/>
</dbReference>
<reference evidence="4" key="1">
    <citation type="submission" date="2016-10" db="EMBL/GenBank/DDBJ databases">
        <authorList>
            <person name="Varghese N."/>
            <person name="Submissions S."/>
        </authorList>
    </citation>
    <scope>NUCLEOTIDE SEQUENCE [LARGE SCALE GENOMIC DNA]</scope>
    <source>
        <strain evidence="4">DSM 25811 / CCM 8410 / LMG 26954 / E90</strain>
    </source>
</reference>
<organism evidence="3 4">
    <name type="scientific">Niabella drilacis (strain DSM 25811 / CCM 8410 / CCUG 62505 / LMG 26954 / E90)</name>
    <dbReference type="NCBI Taxonomy" id="1285928"/>
    <lineage>
        <taxon>Bacteria</taxon>
        <taxon>Pseudomonadati</taxon>
        <taxon>Bacteroidota</taxon>
        <taxon>Chitinophagia</taxon>
        <taxon>Chitinophagales</taxon>
        <taxon>Chitinophagaceae</taxon>
        <taxon>Niabella</taxon>
    </lineage>
</organism>
<name>A0A1G7AAS4_NIADE</name>
<dbReference type="RefSeq" id="WP_245729379.1">
    <property type="nucleotide sequence ID" value="NZ_FMZO01000022.1"/>
</dbReference>
<dbReference type="Pfam" id="PF14905">
    <property type="entry name" value="OMP_b-brl_3"/>
    <property type="match status" value="1"/>
</dbReference>
<evidence type="ECO:0000313" key="3">
    <source>
        <dbReference type="EMBL" id="SDE12048.1"/>
    </source>
</evidence>
<dbReference type="AlphaFoldDB" id="A0A1G7AAS4"/>
<dbReference type="SUPFAM" id="SSF56935">
    <property type="entry name" value="Porins"/>
    <property type="match status" value="1"/>
</dbReference>
<dbReference type="Proteomes" id="UP000198757">
    <property type="component" value="Unassembled WGS sequence"/>
</dbReference>
<dbReference type="InterPro" id="IPR008969">
    <property type="entry name" value="CarboxyPept-like_regulatory"/>
</dbReference>
<protein>
    <submittedName>
        <fullName evidence="3">CarboxypepD_reg-like domain-containing protein</fullName>
    </submittedName>
</protein>
<proteinExistence type="predicted"/>
<gene>
    <name evidence="3" type="ORF">SAMN04487894_12230</name>
</gene>
<feature type="region of interest" description="Disordered" evidence="1">
    <location>
        <begin position="450"/>
        <end position="471"/>
    </location>
</feature>
<dbReference type="InterPro" id="IPR041700">
    <property type="entry name" value="OMP_b-brl_3"/>
</dbReference>
<feature type="domain" description="Outer membrane protein beta-barrel" evidence="2">
    <location>
        <begin position="511"/>
        <end position="943"/>
    </location>
</feature>
<evidence type="ECO:0000259" key="2">
    <source>
        <dbReference type="Pfam" id="PF14905"/>
    </source>
</evidence>
<accession>A0A1G7AAS4</accession>
<dbReference type="EMBL" id="FMZO01000022">
    <property type="protein sequence ID" value="SDE12048.1"/>
    <property type="molecule type" value="Genomic_DNA"/>
</dbReference>
<dbReference type="SUPFAM" id="SSF49464">
    <property type="entry name" value="Carboxypeptidase regulatory domain-like"/>
    <property type="match status" value="1"/>
</dbReference>
<dbReference type="STRING" id="1285928.SAMN04487894_12230"/>
<sequence length="961" mass="108013">MLRFSVTFFRVLRVVDMQTISRPLSFYSRAALFILLFFGALSVNAQGVITGKLVDSATGKPLYMATVTVFKASDTTVVTYRLSGEDGSFRIPGLAADLPYRLIVSFTGFGVYRKEFRLSAAEPGLNLGTITLFPDTKDLDEVLVVAERPPMVIRKDTVEFNANAFKTLPNALVEDLLKKLPGVQVDKQGNIMVNGKRVNRILVDGKNFFGSDPKMASRNLPSNVIDKIQVTDDKDELLENGDDNLNNVGKVINLTFKKGVKKGLFGKAYAGGGGGINGSRFEGGAIANIFRDTLQVSLLGYSNNLNRPGFGWSDLMQTGGLGRNRDVSGGGNNSSNNSNFGSNISINGINFGGMSRLGGVTTSNGLGFNLNHSPNKKKSFFAQYYFGQVHTDAETDNNTRIFNGDTIITNKSLYNTVLRGNTHTFGAGMNLKPDTLTTITATASYIIGGENNRSRNDQSGTNNFLGDLNNGNVNINGNTRNNILRESFSLTRLSKNKTGRRISFAQGVVWNRKNTDSYTDALIHYLYPRQFDSLTNQLRTEQVPTWFAYAGVNYREPLGKKWFLRAGTRYEYENLKNDVATFDKDGTRYDQQNNDLSSLFLRNSNKYQASTGLEFKHKGLAITPGVRYQYQQFENRVSYIPDPLIQKQSNVLPQLEITYKKLTVNFSRDVQLPEYRYLIPVRNNTNPYVINLGNTGLLPAIMNQVSANLNTFNPKNNLNVWSWGEAYIANNDVMQSITVDESGIQTIQPINADGSKRVAANFGLNQDIKYKNSFTFSWNVGTWTEYRESKFFYNGALGNQKWLNSNVWSNLGFNWDDKLEVRPAYSFSYMSVKNTNPRFTPARSFDQTLGTELVFRYIKHVIFDTELRYLNNNAFADPQYRRMFMWNAGVNFTFFKDERAVLRLYGNDLLNQTRNTDIIPYQNTVRTTYSNILGQYFLATFTYNLRPAGAKKKVGGGWSLW</sequence>